<dbReference type="Proteomes" id="UP000236736">
    <property type="component" value="Unassembled WGS sequence"/>
</dbReference>
<keyword evidence="1" id="KW-0732">Signal</keyword>
<gene>
    <name evidence="2" type="ORF">SAMN03080598_01078</name>
</gene>
<protein>
    <recommendedName>
        <fullName evidence="4">TonB-dependent Receptor Plug Domain</fullName>
    </recommendedName>
</protein>
<sequence length="281" mass="31090">MLKKSLFLLFFLITRLANAQDMFQEYLYSADIVMKNRDKISLTDSQADKIKKIHSTNAADFSTLKWDLDAETEKLKKLLAQTKPDPEAVTKQMDLVLNLENQLKKKQLSTLVAIKNELTENQINDLNKTKVLGRITSWEYAPGGASPTLGSTGAKFRIGKELSATPSEGKRAVSTSVNGSRVSGVVIQDGKSPKASSVNESSRSSVYIQSFQDSQPAYYLKLESGGHLKIPDVKEINPDDIEAIEVLKDEKATEKFGQNGKNGAIIFTLKKKTPDESPTEF</sequence>
<feature type="chain" id="PRO_5009285791" description="TonB-dependent Receptor Plug Domain" evidence="1">
    <location>
        <begin position="20"/>
        <end position="281"/>
    </location>
</feature>
<feature type="signal peptide" evidence="1">
    <location>
        <begin position="1"/>
        <end position="19"/>
    </location>
</feature>
<organism evidence="2 3">
    <name type="scientific">Algoriphagus boritolerans DSM 17298 = JCM 18970</name>
    <dbReference type="NCBI Taxonomy" id="1120964"/>
    <lineage>
        <taxon>Bacteria</taxon>
        <taxon>Pseudomonadati</taxon>
        <taxon>Bacteroidota</taxon>
        <taxon>Cytophagia</taxon>
        <taxon>Cytophagales</taxon>
        <taxon>Cyclobacteriaceae</taxon>
        <taxon>Algoriphagus</taxon>
    </lineage>
</organism>
<proteinExistence type="predicted"/>
<accession>A0A1H5U6B3</accession>
<evidence type="ECO:0000313" key="2">
    <source>
        <dbReference type="EMBL" id="SEF70642.1"/>
    </source>
</evidence>
<evidence type="ECO:0000256" key="1">
    <source>
        <dbReference type="SAM" id="SignalP"/>
    </source>
</evidence>
<name>A0A1H5U6B3_9BACT</name>
<dbReference type="STRING" id="1120964.GCA_001313265_03953"/>
<dbReference type="EMBL" id="FNVR01000004">
    <property type="protein sequence ID" value="SEF70642.1"/>
    <property type="molecule type" value="Genomic_DNA"/>
</dbReference>
<evidence type="ECO:0008006" key="4">
    <source>
        <dbReference type="Google" id="ProtNLM"/>
    </source>
</evidence>
<evidence type="ECO:0000313" key="3">
    <source>
        <dbReference type="Proteomes" id="UP000236736"/>
    </source>
</evidence>
<reference evidence="3" key="1">
    <citation type="submission" date="2016-10" db="EMBL/GenBank/DDBJ databases">
        <authorList>
            <person name="Varghese N."/>
            <person name="Submissions S."/>
        </authorList>
    </citation>
    <scope>NUCLEOTIDE SEQUENCE [LARGE SCALE GENOMIC DNA]</scope>
    <source>
        <strain evidence="3">DSM 17298</strain>
    </source>
</reference>
<dbReference type="OrthoDB" id="893691at2"/>
<dbReference type="RefSeq" id="WP_103923771.1">
    <property type="nucleotide sequence ID" value="NZ_FNVR01000004.1"/>
</dbReference>
<keyword evidence="3" id="KW-1185">Reference proteome</keyword>
<dbReference type="AlphaFoldDB" id="A0A1H5U6B3"/>
<dbReference type="SUPFAM" id="SSF56935">
    <property type="entry name" value="Porins"/>
    <property type="match status" value="1"/>
</dbReference>
<dbReference type="Gene3D" id="1.20.120.1490">
    <property type="match status" value="1"/>
</dbReference>